<evidence type="ECO:0000256" key="7">
    <source>
        <dbReference type="SAM" id="SignalP"/>
    </source>
</evidence>
<dbReference type="InterPro" id="IPR045054">
    <property type="entry name" value="P4HA-like"/>
</dbReference>
<dbReference type="Gene3D" id="2.60.120.620">
    <property type="entry name" value="q2cbj1_9rhob like domain"/>
    <property type="match status" value="1"/>
</dbReference>
<dbReference type="OrthoDB" id="420380at2759"/>
<dbReference type="PANTHER" id="PTHR10869">
    <property type="entry name" value="PROLYL 4-HYDROXYLASE ALPHA SUBUNIT"/>
    <property type="match status" value="1"/>
</dbReference>
<sequence>MIPAKFFSTAYLLLALSALLTASAREQPTCSWSACGEEIDPALKEFTYDVGDGPQTTMVYVEPDLATFYEKDGEKYKRVKPAFNGLAGKFINMSNKPYDQYWESYKGGTAHIMRRYAPFSAGGTGTFPTHRFFLSEPGTTDKRVKEWVVGNYPNNIYVYDPYKVEGDPEQTEKNLQANLNAEERVQYDLWTKTLLYNEQYFAFTGRSYLANYGVNGPRAPPMHYMWRADYFGQEHWVTTRETHFVTVPPEDKLGKIRQDLASERILKEEDPRILQEYRAVDEATQEPLQSMNMTLKVLSVAPRVFEIKNFLSRAEVDHILQVAAGVTLAESTTGDVGSDGDPSSRRSNKETKVRTSRNSWVPRERSAVLDAIYRRAADLTRIDEALLRFRGPDEYPELETKQPLAETLQLVHYDPKQEYTAHHDFGYSNIRDQTQGARFATVLFYLNDDMTGGETAFPRYVNGKSFHELKVKPEAGKAVLFYDQLPDGNMDDFSQHAAKPVIQGEKWLINLWIWDPLYERG</sequence>
<dbReference type="GO" id="GO:0004656">
    <property type="term" value="F:procollagen-proline 4-dioxygenase activity"/>
    <property type="evidence" value="ECO:0007669"/>
    <property type="project" value="TreeGrafter"/>
</dbReference>
<keyword evidence="7" id="KW-0732">Signal</keyword>
<evidence type="ECO:0000259" key="8">
    <source>
        <dbReference type="PROSITE" id="PS51471"/>
    </source>
</evidence>
<dbReference type="SMART" id="SM00702">
    <property type="entry name" value="P4Hc"/>
    <property type="match status" value="1"/>
</dbReference>
<evidence type="ECO:0000256" key="6">
    <source>
        <dbReference type="SAM" id="MobiDB-lite"/>
    </source>
</evidence>
<keyword evidence="2" id="KW-0479">Metal-binding</keyword>
<dbReference type="PROSITE" id="PS51471">
    <property type="entry name" value="FE2OG_OXY"/>
    <property type="match status" value="1"/>
</dbReference>
<dbReference type="InterPro" id="IPR005123">
    <property type="entry name" value="Oxoglu/Fe-dep_dioxygenase_dom"/>
</dbReference>
<reference evidence="9 10" key="1">
    <citation type="submission" date="2019-01" db="EMBL/GenBank/DDBJ databases">
        <authorList>
            <person name="Ferrante I. M."/>
        </authorList>
    </citation>
    <scope>NUCLEOTIDE SEQUENCE [LARGE SCALE GENOMIC DNA]</scope>
    <source>
        <strain evidence="9 10">B856</strain>
    </source>
</reference>
<feature type="signal peptide" evidence="7">
    <location>
        <begin position="1"/>
        <end position="24"/>
    </location>
</feature>
<feature type="chain" id="PRO_5019086352" description="Fe2OG dioxygenase domain-containing protein" evidence="7">
    <location>
        <begin position="25"/>
        <end position="521"/>
    </location>
</feature>
<name>A0A448ZMH4_9STRA</name>
<dbReference type="EMBL" id="CAACVS010000531">
    <property type="protein sequence ID" value="VEU43236.1"/>
    <property type="molecule type" value="Genomic_DNA"/>
</dbReference>
<keyword evidence="4" id="KW-0560">Oxidoreductase</keyword>
<feature type="region of interest" description="Disordered" evidence="6">
    <location>
        <begin position="331"/>
        <end position="358"/>
    </location>
</feature>
<accession>A0A448ZMH4</accession>
<comment type="cofactor">
    <cofactor evidence="1">
        <name>L-ascorbate</name>
        <dbReference type="ChEBI" id="CHEBI:38290"/>
    </cofactor>
</comment>
<dbReference type="GO" id="GO:0005783">
    <property type="term" value="C:endoplasmic reticulum"/>
    <property type="evidence" value="ECO:0007669"/>
    <property type="project" value="TreeGrafter"/>
</dbReference>
<evidence type="ECO:0000256" key="3">
    <source>
        <dbReference type="ARBA" id="ARBA00022964"/>
    </source>
</evidence>
<evidence type="ECO:0000256" key="5">
    <source>
        <dbReference type="ARBA" id="ARBA00023004"/>
    </source>
</evidence>
<evidence type="ECO:0000313" key="9">
    <source>
        <dbReference type="EMBL" id="VEU43236.1"/>
    </source>
</evidence>
<dbReference type="InterPro" id="IPR044862">
    <property type="entry name" value="Pro_4_hyd_alph_FE2OG_OXY"/>
</dbReference>
<dbReference type="GO" id="GO:0031418">
    <property type="term" value="F:L-ascorbic acid binding"/>
    <property type="evidence" value="ECO:0007669"/>
    <property type="project" value="InterPro"/>
</dbReference>
<organism evidence="9 10">
    <name type="scientific">Pseudo-nitzschia multistriata</name>
    <dbReference type="NCBI Taxonomy" id="183589"/>
    <lineage>
        <taxon>Eukaryota</taxon>
        <taxon>Sar</taxon>
        <taxon>Stramenopiles</taxon>
        <taxon>Ochrophyta</taxon>
        <taxon>Bacillariophyta</taxon>
        <taxon>Bacillariophyceae</taxon>
        <taxon>Bacillariophycidae</taxon>
        <taxon>Bacillariales</taxon>
        <taxon>Bacillariaceae</taxon>
        <taxon>Pseudo-nitzschia</taxon>
    </lineage>
</organism>
<proteinExistence type="predicted"/>
<dbReference type="Proteomes" id="UP000291116">
    <property type="component" value="Unassembled WGS sequence"/>
</dbReference>
<dbReference type="AlphaFoldDB" id="A0A448ZMH4"/>
<feature type="compositionally biased region" description="Basic and acidic residues" evidence="6">
    <location>
        <begin position="342"/>
        <end position="353"/>
    </location>
</feature>
<feature type="domain" description="Fe2OG dioxygenase" evidence="8">
    <location>
        <begin position="404"/>
        <end position="515"/>
    </location>
</feature>
<keyword evidence="5" id="KW-0408">Iron</keyword>
<evidence type="ECO:0000313" key="10">
    <source>
        <dbReference type="Proteomes" id="UP000291116"/>
    </source>
</evidence>
<evidence type="ECO:0000256" key="1">
    <source>
        <dbReference type="ARBA" id="ARBA00001961"/>
    </source>
</evidence>
<dbReference type="InterPro" id="IPR006620">
    <property type="entry name" value="Pro_4_hyd_alph"/>
</dbReference>
<keyword evidence="3" id="KW-0223">Dioxygenase</keyword>
<dbReference type="PANTHER" id="PTHR10869:SF226">
    <property type="entry name" value="PROLYL 4-HYDROXYLASE ALPHA SUBUNIT DOMAIN-CONTAINING PROTEIN"/>
    <property type="match status" value="1"/>
</dbReference>
<evidence type="ECO:0000256" key="4">
    <source>
        <dbReference type="ARBA" id="ARBA00023002"/>
    </source>
</evidence>
<protein>
    <recommendedName>
        <fullName evidence="8">Fe2OG dioxygenase domain-containing protein</fullName>
    </recommendedName>
</protein>
<dbReference type="Pfam" id="PF13640">
    <property type="entry name" value="2OG-FeII_Oxy_3"/>
    <property type="match status" value="1"/>
</dbReference>
<dbReference type="GO" id="GO:0005506">
    <property type="term" value="F:iron ion binding"/>
    <property type="evidence" value="ECO:0007669"/>
    <property type="project" value="InterPro"/>
</dbReference>
<keyword evidence="10" id="KW-1185">Reference proteome</keyword>
<evidence type="ECO:0000256" key="2">
    <source>
        <dbReference type="ARBA" id="ARBA00022723"/>
    </source>
</evidence>
<gene>
    <name evidence="9" type="ORF">PSNMU_V1.4_AUG-EV-PASAV3_0102850</name>
</gene>